<dbReference type="AlphaFoldDB" id="A0A9D4VJG8"/>
<evidence type="ECO:0000313" key="3">
    <source>
        <dbReference type="EMBL" id="KAI5383881.1"/>
    </source>
</evidence>
<name>A0A9D4VJG8_PEA</name>
<organism evidence="3 4">
    <name type="scientific">Pisum sativum</name>
    <name type="common">Garden pea</name>
    <name type="synonym">Lathyrus oleraceus</name>
    <dbReference type="NCBI Taxonomy" id="3888"/>
    <lineage>
        <taxon>Eukaryota</taxon>
        <taxon>Viridiplantae</taxon>
        <taxon>Streptophyta</taxon>
        <taxon>Embryophyta</taxon>
        <taxon>Tracheophyta</taxon>
        <taxon>Spermatophyta</taxon>
        <taxon>Magnoliopsida</taxon>
        <taxon>eudicotyledons</taxon>
        <taxon>Gunneridae</taxon>
        <taxon>Pentapetalae</taxon>
        <taxon>rosids</taxon>
        <taxon>fabids</taxon>
        <taxon>Fabales</taxon>
        <taxon>Fabaceae</taxon>
        <taxon>Papilionoideae</taxon>
        <taxon>50 kb inversion clade</taxon>
        <taxon>NPAAA clade</taxon>
        <taxon>Hologalegina</taxon>
        <taxon>IRL clade</taxon>
        <taxon>Fabeae</taxon>
        <taxon>Lathyrus</taxon>
    </lineage>
</organism>
<protein>
    <recommendedName>
        <fullName evidence="2">RRP12 HEAT domain-containing protein</fullName>
    </recommendedName>
</protein>
<proteinExistence type="predicted"/>
<accession>A0A9D4VJG8</accession>
<dbReference type="Pfam" id="PF08161">
    <property type="entry name" value="RRP12_HEAT"/>
    <property type="match status" value="1"/>
</dbReference>
<feature type="region of interest" description="Disordered" evidence="1">
    <location>
        <begin position="233"/>
        <end position="258"/>
    </location>
</feature>
<gene>
    <name evidence="3" type="ORF">KIW84_071022</name>
</gene>
<dbReference type="PANTHER" id="PTHR48412">
    <property type="entry name" value="ARM REPEAT SUPERFAMILY PROTEIN"/>
    <property type="match status" value="1"/>
</dbReference>
<evidence type="ECO:0000259" key="2">
    <source>
        <dbReference type="Pfam" id="PF08161"/>
    </source>
</evidence>
<feature type="compositionally biased region" description="Polar residues" evidence="1">
    <location>
        <begin position="233"/>
        <end position="242"/>
    </location>
</feature>
<keyword evidence="4" id="KW-1185">Reference proteome</keyword>
<dbReference type="PANTHER" id="PTHR48412:SF1">
    <property type="entry name" value="ARM REPEAT SUPERFAMILY PROTEIN"/>
    <property type="match status" value="1"/>
</dbReference>
<dbReference type="EMBL" id="JAMSHJ010000007">
    <property type="protein sequence ID" value="KAI5383881.1"/>
    <property type="molecule type" value="Genomic_DNA"/>
</dbReference>
<feature type="domain" description="RRP12 HEAT" evidence="2">
    <location>
        <begin position="1"/>
        <end position="99"/>
    </location>
</feature>
<evidence type="ECO:0000313" key="4">
    <source>
        <dbReference type="Proteomes" id="UP001058974"/>
    </source>
</evidence>
<evidence type="ECO:0000256" key="1">
    <source>
        <dbReference type="SAM" id="MobiDB-lite"/>
    </source>
</evidence>
<dbReference type="Gramene" id="Psat07G0102200-T1">
    <property type="protein sequence ID" value="KAI5383881.1"/>
    <property type="gene ID" value="KIW84_071022"/>
</dbReference>
<comment type="caution">
    <text evidence="3">The sequence shown here is derived from an EMBL/GenBank/DDBJ whole genome shotgun (WGS) entry which is preliminary data.</text>
</comment>
<sequence>MRNIVLKLADLMIQNPDGKANNEHLQKCIGSAVFAMGPEKFLTLVPFSLDENNYTYSNIWLLPILKKCISRASLAYYMEHIMPLAKSFKKASRKVKKSEISQDLLDVSMHENVSTALQMLVNEIHAASNHEQQLLYGHNNMARDVSGNYSSITSSDPNSNKEVSIRSDHYPINPQMEPLWFEKYGAFKNGNILHVNDAQKITAAKTMDQPFIIPNQSDSLHFQDSVEQVNSRSDAQLGSTRHSPMPPSVESDNVCSQLSTPISEPDLHSFSSKKRKSFISGLLSWHKELTQGSEGLRDLSAAELL</sequence>
<dbReference type="Gramene" id="Psat7g039120.1">
    <property type="protein sequence ID" value="Psat7g039120.1.cds"/>
    <property type="gene ID" value="Psat7g039120"/>
</dbReference>
<dbReference type="Proteomes" id="UP001058974">
    <property type="component" value="Chromosome 7"/>
</dbReference>
<dbReference type="InterPro" id="IPR012978">
    <property type="entry name" value="HEAT_RRP12"/>
</dbReference>
<reference evidence="3 4" key="1">
    <citation type="journal article" date="2022" name="Nat. Genet.">
        <title>Improved pea reference genome and pan-genome highlight genomic features and evolutionary characteristics.</title>
        <authorList>
            <person name="Yang T."/>
            <person name="Liu R."/>
            <person name="Luo Y."/>
            <person name="Hu S."/>
            <person name="Wang D."/>
            <person name="Wang C."/>
            <person name="Pandey M.K."/>
            <person name="Ge S."/>
            <person name="Xu Q."/>
            <person name="Li N."/>
            <person name="Li G."/>
            <person name="Huang Y."/>
            <person name="Saxena R.K."/>
            <person name="Ji Y."/>
            <person name="Li M."/>
            <person name="Yan X."/>
            <person name="He Y."/>
            <person name="Liu Y."/>
            <person name="Wang X."/>
            <person name="Xiang C."/>
            <person name="Varshney R.K."/>
            <person name="Ding H."/>
            <person name="Gao S."/>
            <person name="Zong X."/>
        </authorList>
    </citation>
    <scope>NUCLEOTIDE SEQUENCE [LARGE SCALE GENOMIC DNA]</scope>
    <source>
        <strain evidence="3 4">cv. Zhongwan 6</strain>
    </source>
</reference>